<evidence type="ECO:0000313" key="2">
    <source>
        <dbReference type="Proteomes" id="UP001157502"/>
    </source>
</evidence>
<name>A0ACC2HB18_DALPE</name>
<accession>A0ACC2HB18</accession>
<protein>
    <submittedName>
        <fullName evidence="1">Uncharacterized protein</fullName>
    </submittedName>
</protein>
<dbReference type="EMBL" id="CM055731">
    <property type="protein sequence ID" value="KAJ8012957.1"/>
    <property type="molecule type" value="Genomic_DNA"/>
</dbReference>
<sequence>MLPQFLEERCGYKLFILGRDSLPGQAIVDAVEESIQASRRLILVYSGTTFGSQGHSDRNSPKDAWQSFERQTAMHSALLEGSLQVILVELEKITPTQLDFFPESVLHLRNRQGAVCLWKSSRLRWNRRLKCGGRREENEDIRGQLALVSSLSTSSRFWKELRYYMPVRGKR</sequence>
<proteinExistence type="predicted"/>
<gene>
    <name evidence="1" type="ORF">DPEC_G00048280</name>
</gene>
<reference evidence="1" key="1">
    <citation type="submission" date="2021-05" db="EMBL/GenBank/DDBJ databases">
        <authorList>
            <person name="Pan Q."/>
            <person name="Jouanno E."/>
            <person name="Zahm M."/>
            <person name="Klopp C."/>
            <person name="Cabau C."/>
            <person name="Louis A."/>
            <person name="Berthelot C."/>
            <person name="Parey E."/>
            <person name="Roest Crollius H."/>
            <person name="Montfort J."/>
            <person name="Robinson-Rechavi M."/>
            <person name="Bouchez O."/>
            <person name="Lampietro C."/>
            <person name="Lopez Roques C."/>
            <person name="Donnadieu C."/>
            <person name="Postlethwait J."/>
            <person name="Bobe J."/>
            <person name="Dillon D."/>
            <person name="Chandos A."/>
            <person name="von Hippel F."/>
            <person name="Guiguen Y."/>
        </authorList>
    </citation>
    <scope>NUCLEOTIDE SEQUENCE</scope>
    <source>
        <strain evidence="1">YG-Jan2019</strain>
    </source>
</reference>
<organism evidence="1 2">
    <name type="scientific">Dallia pectoralis</name>
    <name type="common">Alaska blackfish</name>
    <dbReference type="NCBI Taxonomy" id="75939"/>
    <lineage>
        <taxon>Eukaryota</taxon>
        <taxon>Metazoa</taxon>
        <taxon>Chordata</taxon>
        <taxon>Craniata</taxon>
        <taxon>Vertebrata</taxon>
        <taxon>Euteleostomi</taxon>
        <taxon>Actinopterygii</taxon>
        <taxon>Neopterygii</taxon>
        <taxon>Teleostei</taxon>
        <taxon>Protacanthopterygii</taxon>
        <taxon>Esociformes</taxon>
        <taxon>Umbridae</taxon>
        <taxon>Dallia</taxon>
    </lineage>
</organism>
<keyword evidence="2" id="KW-1185">Reference proteome</keyword>
<comment type="caution">
    <text evidence="1">The sequence shown here is derived from an EMBL/GenBank/DDBJ whole genome shotgun (WGS) entry which is preliminary data.</text>
</comment>
<evidence type="ECO:0000313" key="1">
    <source>
        <dbReference type="EMBL" id="KAJ8012957.1"/>
    </source>
</evidence>
<dbReference type="Proteomes" id="UP001157502">
    <property type="component" value="Chromosome 4"/>
</dbReference>